<evidence type="ECO:0000313" key="3">
    <source>
        <dbReference type="WBParaSite" id="TMUE_3000010744.1"/>
    </source>
</evidence>
<protein>
    <submittedName>
        <fullName evidence="3">Uncharacterized protein</fullName>
    </submittedName>
</protein>
<proteinExistence type="predicted"/>
<accession>A0A5S6QUD3</accession>
<keyword evidence="2" id="KW-1185">Reference proteome</keyword>
<feature type="signal peptide" evidence="1">
    <location>
        <begin position="1"/>
        <end position="20"/>
    </location>
</feature>
<sequence>MVTVVATAILLTGLINSVQAAAVVAAPNPKMLVHLPLNEDRTFVHYVNNPVPAVAVDDTAYVEDGRAFLAPSDAAGALHSCYNVFTTQLSAPLLAKAVVKYRSEGYVPIIGHPYYSDYRYHYYRLPSWSYLTEMNKAAAAKKSA</sequence>
<evidence type="ECO:0000256" key="1">
    <source>
        <dbReference type="SAM" id="SignalP"/>
    </source>
</evidence>
<dbReference type="Proteomes" id="UP000046395">
    <property type="component" value="Unassembled WGS sequence"/>
</dbReference>
<keyword evidence="1" id="KW-0732">Signal</keyword>
<reference evidence="3" key="1">
    <citation type="submission" date="2019-12" db="UniProtKB">
        <authorList>
            <consortium name="WormBaseParasite"/>
        </authorList>
    </citation>
    <scope>IDENTIFICATION</scope>
</reference>
<organism evidence="2 3">
    <name type="scientific">Trichuris muris</name>
    <name type="common">Mouse whipworm</name>
    <dbReference type="NCBI Taxonomy" id="70415"/>
    <lineage>
        <taxon>Eukaryota</taxon>
        <taxon>Metazoa</taxon>
        <taxon>Ecdysozoa</taxon>
        <taxon>Nematoda</taxon>
        <taxon>Enoplea</taxon>
        <taxon>Dorylaimia</taxon>
        <taxon>Trichinellida</taxon>
        <taxon>Trichuridae</taxon>
        <taxon>Trichuris</taxon>
    </lineage>
</organism>
<dbReference type="AlphaFoldDB" id="A0A5S6QUD3"/>
<feature type="chain" id="PRO_5024376784" evidence="1">
    <location>
        <begin position="21"/>
        <end position="144"/>
    </location>
</feature>
<evidence type="ECO:0000313" key="2">
    <source>
        <dbReference type="Proteomes" id="UP000046395"/>
    </source>
</evidence>
<name>A0A5S6QUD3_TRIMR</name>
<dbReference type="WBParaSite" id="TMUE_3000010744.1">
    <property type="protein sequence ID" value="TMUE_3000010744.1"/>
    <property type="gene ID" value="WBGene00285540"/>
</dbReference>